<dbReference type="PANTHER" id="PTHR34663:SF9">
    <property type="entry name" value="OS06G0637400 PROTEIN"/>
    <property type="match status" value="1"/>
</dbReference>
<evidence type="ECO:0000313" key="2">
    <source>
        <dbReference type="EMBL" id="KAK1301022.1"/>
    </source>
</evidence>
<keyword evidence="3" id="KW-1185">Reference proteome</keyword>
<dbReference type="PANTHER" id="PTHR34663">
    <property type="entry name" value="OS06G0637400 PROTEIN"/>
    <property type="match status" value="1"/>
</dbReference>
<comment type="caution">
    <text evidence="2">The sequence shown here is derived from an EMBL/GenBank/DDBJ whole genome shotgun (WGS) entry which is preliminary data.</text>
</comment>
<accession>A0AAV9DJG9</accession>
<evidence type="ECO:0000256" key="1">
    <source>
        <dbReference type="SAM" id="MobiDB-lite"/>
    </source>
</evidence>
<feature type="compositionally biased region" description="Basic and acidic residues" evidence="1">
    <location>
        <begin position="70"/>
        <end position="79"/>
    </location>
</feature>
<dbReference type="GO" id="GO:0050793">
    <property type="term" value="P:regulation of developmental process"/>
    <property type="evidence" value="ECO:0007669"/>
    <property type="project" value="InterPro"/>
</dbReference>
<reference evidence="2" key="2">
    <citation type="submission" date="2023-06" db="EMBL/GenBank/DDBJ databases">
        <authorList>
            <person name="Ma L."/>
            <person name="Liu K.-W."/>
            <person name="Li Z."/>
            <person name="Hsiao Y.-Y."/>
            <person name="Qi Y."/>
            <person name="Fu T."/>
            <person name="Tang G."/>
            <person name="Zhang D."/>
            <person name="Sun W.-H."/>
            <person name="Liu D.-K."/>
            <person name="Li Y."/>
            <person name="Chen G.-Z."/>
            <person name="Liu X.-D."/>
            <person name="Liao X.-Y."/>
            <person name="Jiang Y.-T."/>
            <person name="Yu X."/>
            <person name="Hao Y."/>
            <person name="Huang J."/>
            <person name="Zhao X.-W."/>
            <person name="Ke S."/>
            <person name="Chen Y.-Y."/>
            <person name="Wu W.-L."/>
            <person name="Hsu J.-L."/>
            <person name="Lin Y.-F."/>
            <person name="Huang M.-D."/>
            <person name="Li C.-Y."/>
            <person name="Huang L."/>
            <person name="Wang Z.-W."/>
            <person name="Zhao X."/>
            <person name="Zhong W.-Y."/>
            <person name="Peng D.-H."/>
            <person name="Ahmad S."/>
            <person name="Lan S."/>
            <person name="Zhang J.-S."/>
            <person name="Tsai W.-C."/>
            <person name="Van De Peer Y."/>
            <person name="Liu Z.-J."/>
        </authorList>
    </citation>
    <scope>NUCLEOTIDE SEQUENCE</scope>
    <source>
        <strain evidence="2">CP</strain>
        <tissue evidence="2">Leaves</tissue>
    </source>
</reference>
<sequence length="95" mass="10310">MSSFAFAVRARPLQTLYEGNGGFQGFIDVGLSKWSVKTRGPSRGGKGHAFTTEDVLGGIKNFGPSPGRGHNQDETDHHKEKNKKSKRLGLCVSHV</sequence>
<organism evidence="2 3">
    <name type="scientific">Acorus calamus</name>
    <name type="common">Sweet flag</name>
    <dbReference type="NCBI Taxonomy" id="4465"/>
    <lineage>
        <taxon>Eukaryota</taxon>
        <taxon>Viridiplantae</taxon>
        <taxon>Streptophyta</taxon>
        <taxon>Embryophyta</taxon>
        <taxon>Tracheophyta</taxon>
        <taxon>Spermatophyta</taxon>
        <taxon>Magnoliopsida</taxon>
        <taxon>Liliopsida</taxon>
        <taxon>Acoraceae</taxon>
        <taxon>Acorus</taxon>
    </lineage>
</organism>
<proteinExistence type="predicted"/>
<feature type="region of interest" description="Disordered" evidence="1">
    <location>
        <begin position="57"/>
        <end position="95"/>
    </location>
</feature>
<evidence type="ECO:0000313" key="3">
    <source>
        <dbReference type="Proteomes" id="UP001180020"/>
    </source>
</evidence>
<gene>
    <name evidence="2" type="ORF">QJS10_CPB13g00445</name>
</gene>
<protein>
    <submittedName>
        <fullName evidence="2">Uncharacterized protein</fullName>
    </submittedName>
</protein>
<dbReference type="InterPro" id="IPR044700">
    <property type="entry name" value="PIP2/PIPL1"/>
</dbReference>
<name>A0AAV9DJG9_ACOCL</name>
<dbReference type="GO" id="GO:0045087">
    <property type="term" value="P:innate immune response"/>
    <property type="evidence" value="ECO:0007669"/>
    <property type="project" value="InterPro"/>
</dbReference>
<dbReference type="AlphaFoldDB" id="A0AAV9DJG9"/>
<reference evidence="2" key="1">
    <citation type="journal article" date="2023" name="Nat. Commun.">
        <title>Diploid and tetraploid genomes of Acorus and the evolution of monocots.</title>
        <authorList>
            <person name="Ma L."/>
            <person name="Liu K.W."/>
            <person name="Li Z."/>
            <person name="Hsiao Y.Y."/>
            <person name="Qi Y."/>
            <person name="Fu T."/>
            <person name="Tang G.D."/>
            <person name="Zhang D."/>
            <person name="Sun W.H."/>
            <person name="Liu D.K."/>
            <person name="Li Y."/>
            <person name="Chen G.Z."/>
            <person name="Liu X.D."/>
            <person name="Liao X.Y."/>
            <person name="Jiang Y.T."/>
            <person name="Yu X."/>
            <person name="Hao Y."/>
            <person name="Huang J."/>
            <person name="Zhao X.W."/>
            <person name="Ke S."/>
            <person name="Chen Y.Y."/>
            <person name="Wu W.L."/>
            <person name="Hsu J.L."/>
            <person name="Lin Y.F."/>
            <person name="Huang M.D."/>
            <person name="Li C.Y."/>
            <person name="Huang L."/>
            <person name="Wang Z.W."/>
            <person name="Zhao X."/>
            <person name="Zhong W.Y."/>
            <person name="Peng D.H."/>
            <person name="Ahmad S."/>
            <person name="Lan S."/>
            <person name="Zhang J.S."/>
            <person name="Tsai W.C."/>
            <person name="Van de Peer Y."/>
            <person name="Liu Z.J."/>
        </authorList>
    </citation>
    <scope>NUCLEOTIDE SEQUENCE</scope>
    <source>
        <strain evidence="2">CP</strain>
    </source>
</reference>
<dbReference type="Proteomes" id="UP001180020">
    <property type="component" value="Unassembled WGS sequence"/>
</dbReference>
<dbReference type="EMBL" id="JAUJYO010000013">
    <property type="protein sequence ID" value="KAK1301022.1"/>
    <property type="molecule type" value="Genomic_DNA"/>
</dbReference>